<protein>
    <submittedName>
        <fullName evidence="1">Uncharacterized protein</fullName>
    </submittedName>
</protein>
<dbReference type="InParanoid" id="V4TTP6"/>
<evidence type="ECO:0000313" key="1">
    <source>
        <dbReference type="EMBL" id="ESR63908.1"/>
    </source>
</evidence>
<organism evidence="1 2">
    <name type="scientific">Citrus clementina</name>
    <name type="common">Clementine</name>
    <name type="synonym">Citrus deliciosa x Citrus sinensis</name>
    <dbReference type="NCBI Taxonomy" id="85681"/>
    <lineage>
        <taxon>Eukaryota</taxon>
        <taxon>Viridiplantae</taxon>
        <taxon>Streptophyta</taxon>
        <taxon>Embryophyta</taxon>
        <taxon>Tracheophyta</taxon>
        <taxon>Spermatophyta</taxon>
        <taxon>Magnoliopsida</taxon>
        <taxon>eudicotyledons</taxon>
        <taxon>Gunneridae</taxon>
        <taxon>Pentapetalae</taxon>
        <taxon>rosids</taxon>
        <taxon>malvids</taxon>
        <taxon>Sapindales</taxon>
        <taxon>Rutaceae</taxon>
        <taxon>Aurantioideae</taxon>
        <taxon>Citrus</taxon>
    </lineage>
</organism>
<sequence length="69" mass="7809">MSSRIATRNKNQHTSIGVDTFFSHILSYFCFFVAAFRPCQGRLNAEIIQLVSYSPNHIPVITSQSFKAN</sequence>
<dbReference type="KEGG" id="cic:CICLE_v10010114mg"/>
<dbReference type="AlphaFoldDB" id="V4TTP6"/>
<keyword evidence="2" id="KW-1185">Reference proteome</keyword>
<dbReference type="EMBL" id="KI535697">
    <property type="protein sequence ID" value="ESR63908.1"/>
    <property type="molecule type" value="Genomic_DNA"/>
</dbReference>
<gene>
    <name evidence="1" type="ORF">CICLE_v10010114mg</name>
</gene>
<evidence type="ECO:0000313" key="2">
    <source>
        <dbReference type="Proteomes" id="UP000030687"/>
    </source>
</evidence>
<dbReference type="Gramene" id="ESR63908">
    <property type="protein sequence ID" value="ESR63908"/>
    <property type="gene ID" value="CICLE_v10010114mg"/>
</dbReference>
<reference evidence="1 2" key="1">
    <citation type="submission" date="2013-10" db="EMBL/GenBank/DDBJ databases">
        <authorList>
            <consortium name="International Citrus Genome Consortium"/>
            <person name="Jenkins J."/>
            <person name="Schmutz J."/>
            <person name="Prochnik S."/>
            <person name="Rokhsar D."/>
            <person name="Gmitter F."/>
            <person name="Ollitrault P."/>
            <person name="Machado M."/>
            <person name="Talon M."/>
            <person name="Wincker P."/>
            <person name="Jaillon O."/>
            <person name="Morgante M."/>
        </authorList>
    </citation>
    <scope>NUCLEOTIDE SEQUENCE</scope>
    <source>
        <strain evidence="2">cv. Clemenules</strain>
    </source>
</reference>
<name>V4TTP6_CITCL</name>
<accession>V4TTP6</accession>
<proteinExistence type="predicted"/>
<dbReference type="Proteomes" id="UP000030687">
    <property type="component" value="Unassembled WGS sequence"/>
</dbReference>